<dbReference type="InterPro" id="IPR006640">
    <property type="entry name" value="SprT-like_domain"/>
</dbReference>
<protein>
    <recommendedName>
        <fullName evidence="1">SprT-like domain-containing protein</fullName>
    </recommendedName>
</protein>
<dbReference type="Pfam" id="PF10263">
    <property type="entry name" value="SprT-like"/>
    <property type="match status" value="1"/>
</dbReference>
<sequence length="173" mass="20266">MHYTLTLTQRQTVTERTDHYIHLANELLDLKLPSIEVMFDLKGKSSGMFVVRSSRAYIRYNEIIFSQYFDDAVVNTVAHEVAHYVVYSVHGLRNTKPHGNEWKQVMGLFNLSPEVTSCYDVSQLPLKQQRRHSYTCACMTHELSTTRHYKILRGKMTYHCRKCQQPLKHRGES</sequence>
<accession>A0A3B0XY43</accession>
<name>A0A3B0XY43_9ZZZZ</name>
<dbReference type="SMART" id="SM00731">
    <property type="entry name" value="SprT"/>
    <property type="match status" value="1"/>
</dbReference>
<dbReference type="GO" id="GO:0006950">
    <property type="term" value="P:response to stress"/>
    <property type="evidence" value="ECO:0007669"/>
    <property type="project" value="UniProtKB-ARBA"/>
</dbReference>
<organism evidence="2">
    <name type="scientific">hydrothermal vent metagenome</name>
    <dbReference type="NCBI Taxonomy" id="652676"/>
    <lineage>
        <taxon>unclassified sequences</taxon>
        <taxon>metagenomes</taxon>
        <taxon>ecological metagenomes</taxon>
    </lineage>
</organism>
<dbReference type="PANTHER" id="PTHR38773">
    <property type="entry name" value="PROTEIN SPRT"/>
    <property type="match status" value="1"/>
</dbReference>
<dbReference type="AlphaFoldDB" id="A0A3B0XY43"/>
<feature type="domain" description="SprT-like" evidence="1">
    <location>
        <begin position="15"/>
        <end position="170"/>
    </location>
</feature>
<proteinExistence type="predicted"/>
<evidence type="ECO:0000313" key="2">
    <source>
        <dbReference type="EMBL" id="VAW66839.1"/>
    </source>
</evidence>
<gene>
    <name evidence="2" type="ORF">MNBD_GAMMA10-2939</name>
</gene>
<dbReference type="PANTHER" id="PTHR38773:SF1">
    <property type="entry name" value="PROTEIN SPRT"/>
    <property type="match status" value="1"/>
</dbReference>
<reference evidence="2" key="1">
    <citation type="submission" date="2018-06" db="EMBL/GenBank/DDBJ databases">
        <authorList>
            <person name="Zhirakovskaya E."/>
        </authorList>
    </citation>
    <scope>NUCLEOTIDE SEQUENCE</scope>
</reference>
<evidence type="ECO:0000259" key="1">
    <source>
        <dbReference type="SMART" id="SM00731"/>
    </source>
</evidence>
<dbReference type="EMBL" id="UOFJ01000237">
    <property type="protein sequence ID" value="VAW66839.1"/>
    <property type="molecule type" value="Genomic_DNA"/>
</dbReference>